<keyword evidence="4" id="KW-1185">Reference proteome</keyword>
<dbReference type="EMBL" id="OX291504">
    <property type="protein sequence ID" value="CAI1675154.1"/>
    <property type="molecule type" value="Genomic_DNA"/>
</dbReference>
<reference evidence="3" key="1">
    <citation type="submission" date="2022-08" db="EMBL/GenBank/DDBJ databases">
        <authorList>
            <person name="Byrne P K."/>
        </authorList>
    </citation>
    <scope>NUCLEOTIDE SEQUENCE</scope>
    <source>
        <strain evidence="3">UCD650</strain>
    </source>
</reference>
<feature type="compositionally biased region" description="Polar residues" evidence="1">
    <location>
        <begin position="45"/>
        <end position="54"/>
    </location>
</feature>
<evidence type="ECO:0008006" key="5">
    <source>
        <dbReference type="Google" id="ProtNLM"/>
    </source>
</evidence>
<feature type="region of interest" description="Disordered" evidence="1">
    <location>
        <begin position="167"/>
        <end position="202"/>
    </location>
</feature>
<feature type="compositionally biased region" description="Basic and acidic residues" evidence="1">
    <location>
        <begin position="1"/>
        <end position="12"/>
    </location>
</feature>
<organism evidence="3 4">
    <name type="scientific">Saccharomyces eubayanus</name>
    <name type="common">Yeast</name>
    <dbReference type="NCBI Taxonomy" id="1080349"/>
    <lineage>
        <taxon>Eukaryota</taxon>
        <taxon>Fungi</taxon>
        <taxon>Dikarya</taxon>
        <taxon>Ascomycota</taxon>
        <taxon>Saccharomycotina</taxon>
        <taxon>Saccharomycetes</taxon>
        <taxon>Saccharomycetales</taxon>
        <taxon>Saccharomycetaceae</taxon>
        <taxon>Saccharomyces</taxon>
    </lineage>
</organism>
<evidence type="ECO:0000256" key="1">
    <source>
        <dbReference type="SAM" id="MobiDB-lite"/>
    </source>
</evidence>
<name>A0ABN8VI46_SACEU</name>
<feature type="transmembrane region" description="Helical" evidence="2">
    <location>
        <begin position="416"/>
        <end position="435"/>
    </location>
</feature>
<evidence type="ECO:0000313" key="4">
    <source>
        <dbReference type="Proteomes" id="UP001152964"/>
    </source>
</evidence>
<keyword evidence="2" id="KW-1133">Transmembrane helix</keyword>
<evidence type="ECO:0000313" key="3">
    <source>
        <dbReference type="EMBL" id="CAI1675154.1"/>
    </source>
</evidence>
<evidence type="ECO:0000256" key="2">
    <source>
        <dbReference type="SAM" id="Phobius"/>
    </source>
</evidence>
<protein>
    <recommendedName>
        <fullName evidence="5">KAR1-like protein</fullName>
    </recommendedName>
</protein>
<proteinExistence type="predicted"/>
<gene>
    <name evidence="3" type="primary">U6500N01400</name>
    <name evidence="3" type="ORF">SEUBUCD650_0N01400</name>
</gene>
<feature type="compositionally biased region" description="Polar residues" evidence="1">
    <location>
        <begin position="188"/>
        <end position="199"/>
    </location>
</feature>
<feature type="compositionally biased region" description="Basic and acidic residues" evidence="1">
    <location>
        <begin position="82"/>
        <end position="97"/>
    </location>
</feature>
<keyword evidence="2" id="KW-0812">Transmembrane</keyword>
<feature type="compositionally biased region" description="Basic and acidic residues" evidence="1">
    <location>
        <begin position="125"/>
        <end position="138"/>
    </location>
</feature>
<sequence length="437" mass="50281">MNVTSPKDESHRFSKKKRLSTSGSRFHKLNGHSQDISTSEDRDSIVSSNTTSIMTDDVSDYDGGGKSHTNNSDSDSDGNNHTLKEQTRNKRGSDHNPFHSGSGIYQRYTQFTKKREFQPTFAENENVRHLPNDDHAKSDEDDNIENELQFTPRIKEPSILRSSLLKQRNESYTHNPVPNEPKIKFKPTANNKSTSQRKSSAVLRKQLGKPLPLPYLNGSSGITTSALHRDEESFTDEVVQKKKELIASKWHRLLLHDKKMVEKKLEGLREYERKRIPTQGSGVSNRYQDNSFKVSTPTKSYMSSNSTSLPHITDIETPINIFEDEGKMEANKNVLHFQEQGQLTSFQKLQSEIETNTRKLDMIIDLLKDDTVGREEKKVADHGNVTLGPGSDKGWWDSMMMMCKELRNIIKKYKEYFLWTICILILLYCNIYVYYKF</sequence>
<feature type="region of interest" description="Disordered" evidence="1">
    <location>
        <begin position="1"/>
        <end position="103"/>
    </location>
</feature>
<feature type="compositionally biased region" description="Low complexity" evidence="1">
    <location>
        <begin position="70"/>
        <end position="80"/>
    </location>
</feature>
<dbReference type="Proteomes" id="UP001152964">
    <property type="component" value="Chromosome 14"/>
</dbReference>
<feature type="region of interest" description="Disordered" evidence="1">
    <location>
        <begin position="122"/>
        <end position="141"/>
    </location>
</feature>
<accession>A0ABN8VI46</accession>
<feature type="compositionally biased region" description="Polar residues" evidence="1">
    <location>
        <begin position="167"/>
        <end position="176"/>
    </location>
</feature>
<feature type="compositionally biased region" description="Basic residues" evidence="1">
    <location>
        <begin position="13"/>
        <end position="30"/>
    </location>
</feature>
<keyword evidence="2" id="KW-0472">Membrane</keyword>